<name>A0A1B7LED7_9FIRM</name>
<protein>
    <recommendedName>
        <fullName evidence="1">FHA domain-containing protein</fullName>
    </recommendedName>
</protein>
<dbReference type="SUPFAM" id="SSF49879">
    <property type="entry name" value="SMAD/FHA domain"/>
    <property type="match status" value="1"/>
</dbReference>
<dbReference type="SMART" id="SM00240">
    <property type="entry name" value="FHA"/>
    <property type="match status" value="1"/>
</dbReference>
<evidence type="ECO:0000259" key="1">
    <source>
        <dbReference type="PROSITE" id="PS50006"/>
    </source>
</evidence>
<dbReference type="RefSeq" id="WP_066668605.1">
    <property type="nucleotide sequence ID" value="NZ_LYVF01000164.1"/>
</dbReference>
<feature type="domain" description="FHA" evidence="1">
    <location>
        <begin position="193"/>
        <end position="242"/>
    </location>
</feature>
<dbReference type="EMBL" id="LYVF01000164">
    <property type="protein sequence ID" value="OAT81415.1"/>
    <property type="molecule type" value="Genomic_DNA"/>
</dbReference>
<dbReference type="InterPro" id="IPR050923">
    <property type="entry name" value="Cell_Proc_Reg/RNA_Proc"/>
</dbReference>
<accession>A0A1B7LED7</accession>
<dbReference type="OrthoDB" id="9816434at2"/>
<keyword evidence="3" id="KW-1185">Reference proteome</keyword>
<dbReference type="InterPro" id="IPR000253">
    <property type="entry name" value="FHA_dom"/>
</dbReference>
<dbReference type="Pfam" id="PF00498">
    <property type="entry name" value="FHA"/>
    <property type="match status" value="1"/>
</dbReference>
<dbReference type="STRING" id="1838280.A6M21_11130"/>
<dbReference type="Proteomes" id="UP000078532">
    <property type="component" value="Unassembled WGS sequence"/>
</dbReference>
<dbReference type="InterPro" id="IPR042287">
    <property type="entry name" value="FhaA_N_sf"/>
</dbReference>
<dbReference type="Gene3D" id="3.30.2320.60">
    <property type="entry name" value="FhaA, phosphopeptide-binding domain (DUF3662)"/>
    <property type="match status" value="1"/>
</dbReference>
<proteinExistence type="predicted"/>
<comment type="caution">
    <text evidence="2">The sequence shown here is derived from an EMBL/GenBank/DDBJ whole genome shotgun (WGS) entry which is preliminary data.</text>
</comment>
<gene>
    <name evidence="2" type="ORF">A6M21_11130</name>
</gene>
<dbReference type="Pfam" id="PF12401">
    <property type="entry name" value="FhaA_N"/>
    <property type="match status" value="1"/>
</dbReference>
<dbReference type="CDD" id="cd00060">
    <property type="entry name" value="FHA"/>
    <property type="match status" value="1"/>
</dbReference>
<sequence length="265" mass="28873">MGLFSGLEGSLEKYIEGFFRDKFKGRVQPLEMAKRLAREMRDRKRVSISRVYVPNEYIVFLHPEDYGAVSSIAPMLARELEDYLVQKAAEKNFTLVAPPRVTLEADPALEGGQLRVTGAFGSAAPGTTAAAGPAKEADEDGAAAEETFEDTLRFYPARNTAPVPAVPEKPAARLEITAGPQQGRVFTLENRPLVIGRRDTCDLVLADTSVSRRHAQISFRQGEYVITDLGSTNGVYVNGVRVNSKVLAPGDTIKIGTTLCVFEVP</sequence>
<evidence type="ECO:0000313" key="2">
    <source>
        <dbReference type="EMBL" id="OAT81415.1"/>
    </source>
</evidence>
<dbReference type="PROSITE" id="PS50006">
    <property type="entry name" value="FHA_DOMAIN"/>
    <property type="match status" value="1"/>
</dbReference>
<evidence type="ECO:0000313" key="3">
    <source>
        <dbReference type="Proteomes" id="UP000078532"/>
    </source>
</evidence>
<organism evidence="2 3">
    <name type="scientific">Desulfotomaculum copahuensis</name>
    <dbReference type="NCBI Taxonomy" id="1838280"/>
    <lineage>
        <taxon>Bacteria</taxon>
        <taxon>Bacillati</taxon>
        <taxon>Bacillota</taxon>
        <taxon>Clostridia</taxon>
        <taxon>Eubacteriales</taxon>
        <taxon>Desulfotomaculaceae</taxon>
        <taxon>Desulfotomaculum</taxon>
    </lineage>
</organism>
<dbReference type="PANTHER" id="PTHR23308">
    <property type="entry name" value="NUCLEAR INHIBITOR OF PROTEIN PHOSPHATASE-1"/>
    <property type="match status" value="1"/>
</dbReference>
<dbReference type="AlphaFoldDB" id="A0A1B7LED7"/>
<dbReference type="Gene3D" id="2.60.200.20">
    <property type="match status" value="1"/>
</dbReference>
<reference evidence="2 3" key="1">
    <citation type="submission" date="2016-04" db="EMBL/GenBank/DDBJ databases">
        <authorList>
            <person name="Evans L.H."/>
            <person name="Alamgir A."/>
            <person name="Owens N."/>
            <person name="Weber N.D."/>
            <person name="Virtaneva K."/>
            <person name="Barbian K."/>
            <person name="Babar A."/>
            <person name="Rosenke K."/>
        </authorList>
    </citation>
    <scope>NUCLEOTIDE SEQUENCE [LARGE SCALE GENOMIC DNA]</scope>
    <source>
        <strain evidence="2 3">LMa1</strain>
    </source>
</reference>
<dbReference type="InterPro" id="IPR022128">
    <property type="entry name" value="FhaA_N"/>
</dbReference>
<dbReference type="InterPro" id="IPR008984">
    <property type="entry name" value="SMAD_FHA_dom_sf"/>
</dbReference>